<evidence type="ECO:0000313" key="1">
    <source>
        <dbReference type="EMBL" id="KAJ1130103.1"/>
    </source>
</evidence>
<accession>A0AAV7PPD4</accession>
<dbReference type="Proteomes" id="UP001066276">
    <property type="component" value="Chromosome 7"/>
</dbReference>
<gene>
    <name evidence="1" type="ORF">NDU88_008459</name>
</gene>
<comment type="caution">
    <text evidence="1">The sequence shown here is derived from an EMBL/GenBank/DDBJ whole genome shotgun (WGS) entry which is preliminary data.</text>
</comment>
<feature type="non-terminal residue" evidence="1">
    <location>
        <position position="99"/>
    </location>
</feature>
<dbReference type="AlphaFoldDB" id="A0AAV7PPD4"/>
<protein>
    <recommendedName>
        <fullName evidence="3">Reverse transcriptase</fullName>
    </recommendedName>
</protein>
<keyword evidence="2" id="KW-1185">Reference proteome</keyword>
<dbReference type="EMBL" id="JANPWB010000011">
    <property type="protein sequence ID" value="KAJ1130103.1"/>
    <property type="molecule type" value="Genomic_DNA"/>
</dbReference>
<feature type="non-terminal residue" evidence="1">
    <location>
        <position position="1"/>
    </location>
</feature>
<dbReference type="PANTHER" id="PTHR19446">
    <property type="entry name" value="REVERSE TRANSCRIPTASES"/>
    <property type="match status" value="1"/>
</dbReference>
<name>A0AAV7PPD4_PLEWA</name>
<proteinExistence type="predicted"/>
<sequence>DPEECASYRPISLLNIDAKLFTGILAHRLNPYMPGLVDPDQSGFIPHRQCGDNTKRLLHLLDKTDRSRREALFLYRCGEGFRQGSLALSFPGPGAFQTG</sequence>
<organism evidence="1 2">
    <name type="scientific">Pleurodeles waltl</name>
    <name type="common">Iberian ribbed newt</name>
    <dbReference type="NCBI Taxonomy" id="8319"/>
    <lineage>
        <taxon>Eukaryota</taxon>
        <taxon>Metazoa</taxon>
        <taxon>Chordata</taxon>
        <taxon>Craniata</taxon>
        <taxon>Vertebrata</taxon>
        <taxon>Euteleostomi</taxon>
        <taxon>Amphibia</taxon>
        <taxon>Batrachia</taxon>
        <taxon>Caudata</taxon>
        <taxon>Salamandroidea</taxon>
        <taxon>Salamandridae</taxon>
        <taxon>Pleurodelinae</taxon>
        <taxon>Pleurodeles</taxon>
    </lineage>
</organism>
<evidence type="ECO:0000313" key="2">
    <source>
        <dbReference type="Proteomes" id="UP001066276"/>
    </source>
</evidence>
<reference evidence="1" key="1">
    <citation type="journal article" date="2022" name="bioRxiv">
        <title>Sequencing and chromosome-scale assembly of the giantPleurodeles waltlgenome.</title>
        <authorList>
            <person name="Brown T."/>
            <person name="Elewa A."/>
            <person name="Iarovenko S."/>
            <person name="Subramanian E."/>
            <person name="Araus A.J."/>
            <person name="Petzold A."/>
            <person name="Susuki M."/>
            <person name="Suzuki K.-i.T."/>
            <person name="Hayashi T."/>
            <person name="Toyoda A."/>
            <person name="Oliveira C."/>
            <person name="Osipova E."/>
            <person name="Leigh N.D."/>
            <person name="Simon A."/>
            <person name="Yun M.H."/>
        </authorList>
    </citation>
    <scope>NUCLEOTIDE SEQUENCE</scope>
    <source>
        <strain evidence="1">20211129_DDA</strain>
        <tissue evidence="1">Liver</tissue>
    </source>
</reference>
<evidence type="ECO:0008006" key="3">
    <source>
        <dbReference type="Google" id="ProtNLM"/>
    </source>
</evidence>